<keyword evidence="8 10" id="KW-0472">Membrane</keyword>
<name>V7BZ22_PHAVU</name>
<dbReference type="Proteomes" id="UP000000226">
    <property type="component" value="Chromosome 4"/>
</dbReference>
<sequence>MFRRNMLCSSLFVLTFLGFLSFFASSQVADDVECLRGIKATLSDPEASLATWRFGNTTPGFICNFEGVTCWNSSENRVLDLELQSFKLSGRIPESLKYCGKSLQRLSLSNNSLSSEIPIEICTWLPFLVSVDFSRNRLSGAIPPSFSNCSYLNELVLSDNELSGAIPTEFGSLKRLKKLSVANNRLSGMVPASLSGFGEEDFKGNKGLCGSPLESMCGGMSKKKRVAVIVAAGVGGALVSLLLSLGFYWWCSKITTNNKIETNSK</sequence>
<evidence type="ECO:0000256" key="1">
    <source>
        <dbReference type="ARBA" id="ARBA00004479"/>
    </source>
</evidence>
<evidence type="ECO:0000256" key="9">
    <source>
        <dbReference type="ARBA" id="ARBA00023180"/>
    </source>
</evidence>
<gene>
    <name evidence="13" type="ORF">PHAVU_004G023600g</name>
</gene>
<dbReference type="OrthoDB" id="2151624at2759"/>
<keyword evidence="14" id="KW-1185">Reference proteome</keyword>
<evidence type="ECO:0000256" key="8">
    <source>
        <dbReference type="ARBA" id="ARBA00023136"/>
    </source>
</evidence>
<keyword evidence="6" id="KW-0677">Repeat</keyword>
<evidence type="ECO:0000259" key="12">
    <source>
        <dbReference type="Pfam" id="PF08263"/>
    </source>
</evidence>
<dbReference type="Gene3D" id="3.80.10.10">
    <property type="entry name" value="Ribonuclease Inhibitor"/>
    <property type="match status" value="1"/>
</dbReference>
<dbReference type="EMBL" id="CM002291">
    <property type="protein sequence ID" value="ESW23162.1"/>
    <property type="molecule type" value="Genomic_DNA"/>
</dbReference>
<dbReference type="eggNOG" id="ENOG502QRP1">
    <property type="taxonomic scope" value="Eukaryota"/>
</dbReference>
<comment type="similarity">
    <text evidence="2">Belongs to the RLP family.</text>
</comment>
<evidence type="ECO:0000256" key="3">
    <source>
        <dbReference type="ARBA" id="ARBA00022614"/>
    </source>
</evidence>
<keyword evidence="7 10" id="KW-1133">Transmembrane helix</keyword>
<dbReference type="InterPro" id="IPR001611">
    <property type="entry name" value="Leu-rich_rpt"/>
</dbReference>
<feature type="transmembrane region" description="Helical" evidence="10">
    <location>
        <begin position="226"/>
        <end position="250"/>
    </location>
</feature>
<dbReference type="Pfam" id="PF13855">
    <property type="entry name" value="LRR_8"/>
    <property type="match status" value="1"/>
</dbReference>
<dbReference type="InterPro" id="IPR032675">
    <property type="entry name" value="LRR_dom_sf"/>
</dbReference>
<dbReference type="InterPro" id="IPR013210">
    <property type="entry name" value="LRR_N_plant-typ"/>
</dbReference>
<keyword evidence="5 11" id="KW-0732">Signal</keyword>
<keyword evidence="9" id="KW-0325">Glycoprotein</keyword>
<evidence type="ECO:0000256" key="10">
    <source>
        <dbReference type="SAM" id="Phobius"/>
    </source>
</evidence>
<reference evidence="14" key="1">
    <citation type="journal article" date="2014" name="Nat. Genet.">
        <title>A reference genome for common bean and genome-wide analysis of dual domestications.</title>
        <authorList>
            <person name="Schmutz J."/>
            <person name="McClean P.E."/>
            <person name="Mamidi S."/>
            <person name="Wu G.A."/>
            <person name="Cannon S.B."/>
            <person name="Grimwood J."/>
            <person name="Jenkins J."/>
            <person name="Shu S."/>
            <person name="Song Q."/>
            <person name="Chavarro C."/>
            <person name="Torres-Torres M."/>
            <person name="Geffroy V."/>
            <person name="Moghaddam S.M."/>
            <person name="Gao D."/>
            <person name="Abernathy B."/>
            <person name="Barry K."/>
            <person name="Blair M."/>
            <person name="Brick M.A."/>
            <person name="Chovatia M."/>
            <person name="Gepts P."/>
            <person name="Goodstein D.M."/>
            <person name="Gonzales M."/>
            <person name="Hellsten U."/>
            <person name="Hyten D.L."/>
            <person name="Jia G."/>
            <person name="Kelly J.D."/>
            <person name="Kudrna D."/>
            <person name="Lee R."/>
            <person name="Richard M.M."/>
            <person name="Miklas P.N."/>
            <person name="Osorno J.M."/>
            <person name="Rodrigues J."/>
            <person name="Thareau V."/>
            <person name="Urrea C.A."/>
            <person name="Wang M."/>
            <person name="Yu Y."/>
            <person name="Zhang M."/>
            <person name="Wing R.A."/>
            <person name="Cregan P.B."/>
            <person name="Rokhsar D.S."/>
            <person name="Jackson S.A."/>
        </authorList>
    </citation>
    <scope>NUCLEOTIDE SEQUENCE [LARGE SCALE GENOMIC DNA]</scope>
    <source>
        <strain evidence="14">cv. G19833</strain>
    </source>
</reference>
<dbReference type="PANTHER" id="PTHR48007">
    <property type="entry name" value="LEUCINE-RICH REPEAT RECEPTOR-LIKE PROTEIN KINASE PXC1"/>
    <property type="match status" value="1"/>
</dbReference>
<feature type="signal peptide" evidence="11">
    <location>
        <begin position="1"/>
        <end position="26"/>
    </location>
</feature>
<evidence type="ECO:0000256" key="2">
    <source>
        <dbReference type="ARBA" id="ARBA00009592"/>
    </source>
</evidence>
<dbReference type="AlphaFoldDB" id="V7BZ22"/>
<feature type="chain" id="PRO_5004754844" description="Leucine-rich repeat-containing N-terminal plant-type domain-containing protein" evidence="11">
    <location>
        <begin position="27"/>
        <end position="265"/>
    </location>
</feature>
<keyword evidence="4 10" id="KW-0812">Transmembrane</keyword>
<evidence type="ECO:0000256" key="11">
    <source>
        <dbReference type="SAM" id="SignalP"/>
    </source>
</evidence>
<dbReference type="OMA" id="ANCKFIN"/>
<dbReference type="InterPro" id="IPR046959">
    <property type="entry name" value="PRK1-6/SRF4-like"/>
</dbReference>
<dbReference type="PANTHER" id="PTHR48007:SF86">
    <property type="entry name" value="(WILD MALAYSIAN BANANA) HYPOTHETICAL PROTEIN"/>
    <property type="match status" value="1"/>
</dbReference>
<evidence type="ECO:0000256" key="4">
    <source>
        <dbReference type="ARBA" id="ARBA00022692"/>
    </source>
</evidence>
<protein>
    <recommendedName>
        <fullName evidence="12">Leucine-rich repeat-containing N-terminal plant-type domain-containing protein</fullName>
    </recommendedName>
</protein>
<dbReference type="SUPFAM" id="SSF52058">
    <property type="entry name" value="L domain-like"/>
    <property type="match status" value="1"/>
</dbReference>
<accession>V7BZ22</accession>
<evidence type="ECO:0000256" key="5">
    <source>
        <dbReference type="ARBA" id="ARBA00022729"/>
    </source>
</evidence>
<organism evidence="13 14">
    <name type="scientific">Phaseolus vulgaris</name>
    <name type="common">Kidney bean</name>
    <name type="synonym">French bean</name>
    <dbReference type="NCBI Taxonomy" id="3885"/>
    <lineage>
        <taxon>Eukaryota</taxon>
        <taxon>Viridiplantae</taxon>
        <taxon>Streptophyta</taxon>
        <taxon>Embryophyta</taxon>
        <taxon>Tracheophyta</taxon>
        <taxon>Spermatophyta</taxon>
        <taxon>Magnoliopsida</taxon>
        <taxon>eudicotyledons</taxon>
        <taxon>Gunneridae</taxon>
        <taxon>Pentapetalae</taxon>
        <taxon>rosids</taxon>
        <taxon>fabids</taxon>
        <taxon>Fabales</taxon>
        <taxon>Fabaceae</taxon>
        <taxon>Papilionoideae</taxon>
        <taxon>50 kb inversion clade</taxon>
        <taxon>NPAAA clade</taxon>
        <taxon>indigoferoid/millettioid clade</taxon>
        <taxon>Phaseoleae</taxon>
        <taxon>Phaseolus</taxon>
    </lineage>
</organism>
<feature type="domain" description="Leucine-rich repeat-containing N-terminal plant-type" evidence="12">
    <location>
        <begin position="29"/>
        <end position="71"/>
    </location>
</feature>
<dbReference type="GO" id="GO:0016020">
    <property type="term" value="C:membrane"/>
    <property type="evidence" value="ECO:0007669"/>
    <property type="project" value="UniProtKB-SubCell"/>
</dbReference>
<dbReference type="SMR" id="V7BZ22"/>
<dbReference type="STRING" id="3885.V7BZ22"/>
<evidence type="ECO:0000256" key="6">
    <source>
        <dbReference type="ARBA" id="ARBA00022737"/>
    </source>
</evidence>
<comment type="subcellular location">
    <subcellularLocation>
        <location evidence="1">Membrane</location>
        <topology evidence="1">Single-pass type I membrane protein</topology>
    </subcellularLocation>
</comment>
<dbReference type="Gramene" id="ESW23162">
    <property type="protein sequence ID" value="ESW23162"/>
    <property type="gene ID" value="PHAVU_004G023600g"/>
</dbReference>
<proteinExistence type="inferred from homology"/>
<dbReference type="Pfam" id="PF00560">
    <property type="entry name" value="LRR_1"/>
    <property type="match status" value="1"/>
</dbReference>
<keyword evidence="3" id="KW-0433">Leucine-rich repeat</keyword>
<evidence type="ECO:0000256" key="7">
    <source>
        <dbReference type="ARBA" id="ARBA00022989"/>
    </source>
</evidence>
<dbReference type="FunFam" id="3.80.10.10:FF:000275">
    <property type="entry name" value="Leucine-rich repeat receptor-like protein kinase"/>
    <property type="match status" value="1"/>
</dbReference>
<evidence type="ECO:0000313" key="13">
    <source>
        <dbReference type="EMBL" id="ESW23162.1"/>
    </source>
</evidence>
<evidence type="ECO:0000313" key="14">
    <source>
        <dbReference type="Proteomes" id="UP000000226"/>
    </source>
</evidence>
<dbReference type="Pfam" id="PF08263">
    <property type="entry name" value="LRRNT_2"/>
    <property type="match status" value="1"/>
</dbReference>